<protein>
    <submittedName>
        <fullName evidence="1">Uncharacterized protein</fullName>
    </submittedName>
</protein>
<evidence type="ECO:0000313" key="2">
    <source>
        <dbReference type="Proteomes" id="UP001268809"/>
    </source>
</evidence>
<name>A0AA51U8T9_9CAUD</name>
<evidence type="ECO:0000313" key="1">
    <source>
        <dbReference type="EMBL" id="WMU95577.1"/>
    </source>
</evidence>
<accession>A0AA51U8T9</accession>
<keyword evidence="2" id="KW-1185">Reference proteome</keyword>
<reference evidence="1 2" key="1">
    <citation type="submission" date="2023-04" db="EMBL/GenBank/DDBJ databases">
        <authorList>
            <person name="Wang C."/>
            <person name="Guo Z."/>
            <person name="Wang M."/>
            <person name="Wang X."/>
            <person name="Ji F."/>
            <person name="Zhao J."/>
            <person name="Zeng J."/>
            <person name="Zuo J."/>
        </authorList>
    </citation>
    <scope>NUCLEOTIDE SEQUENCE [LARGE SCALE GENOMIC DNA]</scope>
</reference>
<dbReference type="EMBL" id="OQ845957">
    <property type="protein sequence ID" value="WMU95577.1"/>
    <property type="molecule type" value="Genomic_DNA"/>
</dbReference>
<proteinExistence type="predicted"/>
<sequence>MISTLKKNHAMLSRVIQAQTCHKPLNFIVMGTINVR</sequence>
<dbReference type="Proteomes" id="UP001268809">
    <property type="component" value="Segment"/>
</dbReference>
<organism evidence="1 2">
    <name type="scientific">Escherichia phage pEC-M719-6WT.1</name>
    <dbReference type="NCBI Taxonomy" id="3056220"/>
    <lineage>
        <taxon>Viruses</taxon>
        <taxon>Duplodnaviria</taxon>
        <taxon>Heunggongvirae</taxon>
        <taxon>Uroviricota</taxon>
        <taxon>Caudoviricetes</taxon>
        <taxon>Andersonviridae</taxon>
        <taxon>Ounavirinae</taxon>
        <taxon>Mooglevirus</taxon>
        <taxon>Mooglevirus M7196WT1</taxon>
    </lineage>
</organism>